<dbReference type="InterPro" id="IPR010998">
    <property type="entry name" value="Integrase_recombinase_N"/>
</dbReference>
<dbReference type="SUPFAM" id="SSF56349">
    <property type="entry name" value="DNA breaking-rejoining enzymes"/>
    <property type="match status" value="1"/>
</dbReference>
<dbReference type="CDD" id="cd00397">
    <property type="entry name" value="DNA_BRE_C"/>
    <property type="match status" value="1"/>
</dbReference>
<dbReference type="InterPro" id="IPR011010">
    <property type="entry name" value="DNA_brk_join_enz"/>
</dbReference>
<evidence type="ECO:0000256" key="4">
    <source>
        <dbReference type="ARBA" id="ARBA00023172"/>
    </source>
</evidence>
<gene>
    <name evidence="8" type="primary">xerC</name>
    <name evidence="8" type="ORF">GCM10008018_66300</name>
</gene>
<accession>A0ABQ1FGC6</accession>
<reference evidence="9" key="1">
    <citation type="journal article" date="2019" name="Int. J. Syst. Evol. Microbiol.">
        <title>The Global Catalogue of Microorganisms (GCM) 10K type strain sequencing project: providing services to taxonomists for standard genome sequencing and annotation.</title>
        <authorList>
            <consortium name="The Broad Institute Genomics Platform"/>
            <consortium name="The Broad Institute Genome Sequencing Center for Infectious Disease"/>
            <person name="Wu L."/>
            <person name="Ma J."/>
        </authorList>
    </citation>
    <scope>NUCLEOTIDE SEQUENCE [LARGE SCALE GENOMIC DNA]</scope>
    <source>
        <strain evidence="9">CGMCC 1.15043</strain>
    </source>
</reference>
<comment type="similarity">
    <text evidence="1">Belongs to the 'phage' integrase family.</text>
</comment>
<evidence type="ECO:0000256" key="2">
    <source>
        <dbReference type="ARBA" id="ARBA00022908"/>
    </source>
</evidence>
<organism evidence="8 9">
    <name type="scientific">Paenibacillus marchantiophytorum</name>
    <dbReference type="NCBI Taxonomy" id="1619310"/>
    <lineage>
        <taxon>Bacteria</taxon>
        <taxon>Bacillati</taxon>
        <taxon>Bacillota</taxon>
        <taxon>Bacilli</taxon>
        <taxon>Bacillales</taxon>
        <taxon>Paenibacillaceae</taxon>
        <taxon>Paenibacillus</taxon>
    </lineage>
</organism>
<keyword evidence="4" id="KW-0233">DNA recombination</keyword>
<evidence type="ECO:0000313" key="9">
    <source>
        <dbReference type="Proteomes" id="UP000615455"/>
    </source>
</evidence>
<dbReference type="Gene3D" id="1.10.443.10">
    <property type="entry name" value="Intergrase catalytic core"/>
    <property type="match status" value="1"/>
</dbReference>
<dbReference type="InterPro" id="IPR004107">
    <property type="entry name" value="Integrase_SAM-like_N"/>
</dbReference>
<dbReference type="InterPro" id="IPR044068">
    <property type="entry name" value="CB"/>
</dbReference>
<sequence length="307" mass="36562">MLIKFAIQEFKDDREYKNLSPRTIESYLMTLKEFQTYCGEQEVVSIEDVSQSIIKSYLIYCQKERGNNPTTRNSKLHSIKIFFNHLEEIEVIESKKNPIKKMFYVKEDIQIEAFNDYHINQMLNYYRRIKQRERTFHAYRDYTIIITLLGTGVRLGELINLKWNDVDFKSGTITVYGKKREQSSIPLADKLIRELAEYQVFCKQHFKELSEYVFVSDRKNGKLAVDAVKSIFMRLKKAMAFKDVRLSCHTFRHTFAHRMLMNGCDIFTLQKMLRHSQLNITQRYLSIWGTALREQNQKFNPLNNLDI</sequence>
<dbReference type="PANTHER" id="PTHR30349:SF41">
    <property type="entry name" value="INTEGRASE_RECOMBINASE PROTEIN MJ0367-RELATED"/>
    <property type="match status" value="1"/>
</dbReference>
<dbReference type="Pfam" id="PF13495">
    <property type="entry name" value="Phage_int_SAM_4"/>
    <property type="match status" value="1"/>
</dbReference>
<dbReference type="PANTHER" id="PTHR30349">
    <property type="entry name" value="PHAGE INTEGRASE-RELATED"/>
    <property type="match status" value="1"/>
</dbReference>
<dbReference type="InterPro" id="IPR002104">
    <property type="entry name" value="Integrase_catalytic"/>
</dbReference>
<comment type="caution">
    <text evidence="8">The sequence shown here is derived from an EMBL/GenBank/DDBJ whole genome shotgun (WGS) entry which is preliminary data.</text>
</comment>
<keyword evidence="3 5" id="KW-0238">DNA-binding</keyword>
<protein>
    <submittedName>
        <fullName evidence="8">Tyrosine recombinase XerC</fullName>
    </submittedName>
</protein>
<name>A0ABQ1FGC6_9BACL</name>
<proteinExistence type="inferred from homology"/>
<evidence type="ECO:0000256" key="3">
    <source>
        <dbReference type="ARBA" id="ARBA00023125"/>
    </source>
</evidence>
<evidence type="ECO:0000259" key="7">
    <source>
        <dbReference type="PROSITE" id="PS51900"/>
    </source>
</evidence>
<evidence type="ECO:0000256" key="1">
    <source>
        <dbReference type="ARBA" id="ARBA00008857"/>
    </source>
</evidence>
<dbReference type="Proteomes" id="UP000615455">
    <property type="component" value="Unassembled WGS sequence"/>
</dbReference>
<feature type="domain" description="Core-binding (CB)" evidence="7">
    <location>
        <begin position="1"/>
        <end position="87"/>
    </location>
</feature>
<keyword evidence="9" id="KW-1185">Reference proteome</keyword>
<keyword evidence="2" id="KW-0229">DNA integration</keyword>
<dbReference type="PROSITE" id="PS51898">
    <property type="entry name" value="TYR_RECOMBINASE"/>
    <property type="match status" value="1"/>
</dbReference>
<evidence type="ECO:0000256" key="5">
    <source>
        <dbReference type="PROSITE-ProRule" id="PRU01248"/>
    </source>
</evidence>
<dbReference type="EMBL" id="BMHE01000064">
    <property type="protein sequence ID" value="GGA11941.1"/>
    <property type="molecule type" value="Genomic_DNA"/>
</dbReference>
<evidence type="ECO:0000259" key="6">
    <source>
        <dbReference type="PROSITE" id="PS51898"/>
    </source>
</evidence>
<evidence type="ECO:0000313" key="8">
    <source>
        <dbReference type="EMBL" id="GGA11941.1"/>
    </source>
</evidence>
<dbReference type="Pfam" id="PF00589">
    <property type="entry name" value="Phage_integrase"/>
    <property type="match status" value="1"/>
</dbReference>
<feature type="domain" description="Tyr recombinase" evidence="6">
    <location>
        <begin position="100"/>
        <end position="297"/>
    </location>
</feature>
<dbReference type="PROSITE" id="PS51900">
    <property type="entry name" value="CB"/>
    <property type="match status" value="1"/>
</dbReference>
<dbReference type="InterPro" id="IPR050090">
    <property type="entry name" value="Tyrosine_recombinase_XerCD"/>
</dbReference>
<dbReference type="RefSeq" id="WP_189019961.1">
    <property type="nucleotide sequence ID" value="NZ_BMHE01000064.1"/>
</dbReference>
<dbReference type="InterPro" id="IPR013762">
    <property type="entry name" value="Integrase-like_cat_sf"/>
</dbReference>
<dbReference type="Gene3D" id="1.10.150.130">
    <property type="match status" value="1"/>
</dbReference>